<accession>A0A7X3S5Q9</accession>
<protein>
    <submittedName>
        <fullName evidence="3">Uncharacterized protein</fullName>
    </submittedName>
</protein>
<dbReference type="AlphaFoldDB" id="A0A7X3S5Q9"/>
<evidence type="ECO:0000313" key="3">
    <source>
        <dbReference type="EMBL" id="MXN63407.1"/>
    </source>
</evidence>
<feature type="compositionally biased region" description="Basic and acidic residues" evidence="1">
    <location>
        <begin position="90"/>
        <end position="106"/>
    </location>
</feature>
<gene>
    <name evidence="3" type="ORF">GR183_00690</name>
</gene>
<proteinExistence type="predicted"/>
<dbReference type="Proteomes" id="UP000433101">
    <property type="component" value="Unassembled WGS sequence"/>
</dbReference>
<organism evidence="3 4">
    <name type="scientific">Stappia sediminis</name>
    <dbReference type="NCBI Taxonomy" id="2692190"/>
    <lineage>
        <taxon>Bacteria</taxon>
        <taxon>Pseudomonadati</taxon>
        <taxon>Pseudomonadota</taxon>
        <taxon>Alphaproteobacteria</taxon>
        <taxon>Hyphomicrobiales</taxon>
        <taxon>Stappiaceae</taxon>
        <taxon>Stappia</taxon>
    </lineage>
</organism>
<keyword evidence="2" id="KW-0472">Membrane</keyword>
<dbReference type="EMBL" id="WUMV01000001">
    <property type="protein sequence ID" value="MXN63407.1"/>
    <property type="molecule type" value="Genomic_DNA"/>
</dbReference>
<evidence type="ECO:0000313" key="4">
    <source>
        <dbReference type="Proteomes" id="UP000433101"/>
    </source>
</evidence>
<keyword evidence="2" id="KW-0812">Transmembrane</keyword>
<keyword evidence="4" id="KW-1185">Reference proteome</keyword>
<feature type="transmembrane region" description="Helical" evidence="2">
    <location>
        <begin position="20"/>
        <end position="41"/>
    </location>
</feature>
<evidence type="ECO:0000256" key="1">
    <source>
        <dbReference type="SAM" id="MobiDB-lite"/>
    </source>
</evidence>
<evidence type="ECO:0000256" key="2">
    <source>
        <dbReference type="SAM" id="Phobius"/>
    </source>
</evidence>
<sequence>MESQTHRNEIQAGADGMRTARHLSIAIALGLGLALAIAVFGKPLSGAGGASATGSAQPDAQAPAGKAVSNSEEVPSAPSTAPRAEAQSEPVEKSQRRHPVIRDAARKQASGPASAQLDYQRLSFLQ</sequence>
<reference evidence="3 4" key="1">
    <citation type="submission" date="2019-12" db="EMBL/GenBank/DDBJ databases">
        <authorList>
            <person name="Li M."/>
        </authorList>
    </citation>
    <scope>NUCLEOTIDE SEQUENCE [LARGE SCALE GENOMIC DNA]</scope>
    <source>
        <strain evidence="3 4">GBMRC 2046</strain>
    </source>
</reference>
<feature type="region of interest" description="Disordered" evidence="1">
    <location>
        <begin position="47"/>
        <end position="117"/>
    </location>
</feature>
<name>A0A7X3S5Q9_9HYPH</name>
<keyword evidence="2" id="KW-1133">Transmembrane helix</keyword>
<dbReference type="RefSeq" id="WP_160773665.1">
    <property type="nucleotide sequence ID" value="NZ_WUMV01000001.1"/>
</dbReference>
<feature type="compositionally biased region" description="Polar residues" evidence="1">
    <location>
        <begin position="68"/>
        <end position="79"/>
    </location>
</feature>
<comment type="caution">
    <text evidence="3">The sequence shown here is derived from an EMBL/GenBank/DDBJ whole genome shotgun (WGS) entry which is preliminary data.</text>
</comment>